<dbReference type="InterPro" id="IPR000943">
    <property type="entry name" value="RNA_pol_sigma70"/>
</dbReference>
<dbReference type="EMBL" id="JAAXKZ010000046">
    <property type="protein sequence ID" value="NMH92713.1"/>
    <property type="molecule type" value="Genomic_DNA"/>
</dbReference>
<dbReference type="Pfam" id="PF04545">
    <property type="entry name" value="Sigma70_r4"/>
    <property type="match status" value="1"/>
</dbReference>
<dbReference type="Pfam" id="PF04542">
    <property type="entry name" value="Sigma70_r2"/>
    <property type="match status" value="1"/>
</dbReference>
<sequence>MTQQRLCAPPELRSDAPPPRRVDDAVGESGPCVPERPGAPRTGTAGPRRRTDGYAHLAPLFAELAGLARDDPRRAALREQLITGHLPVARHVARRYAHRGEALQDLEQVATLGLIQAVDRFEPDRGPDFLSFAVPTISGEVLRYFRDRAWVIRVPRRLKDLQVAIYGVVGPMGQELSRSPRPSEIAARLGIDVQDVVDGLQVHHAYHCFSLDEPAGTDPGAGGVTRFGAALGRPDPGVALVENRQALGPLLEALPDRERTIVLLRFFGEMTQTQIAREIGISQMHVSRLLTATLTRLRRALTAGT</sequence>
<dbReference type="InterPro" id="IPR036388">
    <property type="entry name" value="WH-like_DNA-bd_sf"/>
</dbReference>
<evidence type="ECO:0000259" key="6">
    <source>
        <dbReference type="Pfam" id="PF04539"/>
    </source>
</evidence>
<dbReference type="InterPro" id="IPR014284">
    <property type="entry name" value="RNA_pol_sigma-70_dom"/>
</dbReference>
<dbReference type="PANTHER" id="PTHR30385:SF4">
    <property type="entry name" value="RNA POLYMERASE SIGMA-E FACTOR"/>
    <property type="match status" value="1"/>
</dbReference>
<feature type="domain" description="RNA polymerase sigma-70 region 4" evidence="8">
    <location>
        <begin position="250"/>
        <end position="298"/>
    </location>
</feature>
<dbReference type="GO" id="GO:0016987">
    <property type="term" value="F:sigma factor activity"/>
    <property type="evidence" value="ECO:0007669"/>
    <property type="project" value="UniProtKB-KW"/>
</dbReference>
<proteinExistence type="predicted"/>
<dbReference type="GO" id="GO:0003677">
    <property type="term" value="F:DNA binding"/>
    <property type="evidence" value="ECO:0007669"/>
    <property type="project" value="UniProtKB-KW"/>
</dbReference>
<feature type="domain" description="RNA polymerase sigma-70 region 2" evidence="7">
    <location>
        <begin position="81"/>
        <end position="150"/>
    </location>
</feature>
<accession>A0A848DJI4</accession>
<keyword evidence="4" id="KW-0804">Transcription</keyword>
<evidence type="ECO:0000256" key="2">
    <source>
        <dbReference type="ARBA" id="ARBA00023082"/>
    </source>
</evidence>
<keyword evidence="10" id="KW-1185">Reference proteome</keyword>
<keyword evidence="3" id="KW-0238">DNA-binding</keyword>
<evidence type="ECO:0000313" key="9">
    <source>
        <dbReference type="EMBL" id="NMH92713.1"/>
    </source>
</evidence>
<dbReference type="SUPFAM" id="SSF88659">
    <property type="entry name" value="Sigma3 and sigma4 domains of RNA polymerase sigma factors"/>
    <property type="match status" value="2"/>
</dbReference>
<organism evidence="9 10">
    <name type="scientific">Pseudonocardia bannensis</name>
    <dbReference type="NCBI Taxonomy" id="630973"/>
    <lineage>
        <taxon>Bacteria</taxon>
        <taxon>Bacillati</taxon>
        <taxon>Actinomycetota</taxon>
        <taxon>Actinomycetes</taxon>
        <taxon>Pseudonocardiales</taxon>
        <taxon>Pseudonocardiaceae</taxon>
        <taxon>Pseudonocardia</taxon>
    </lineage>
</organism>
<dbReference type="PANTHER" id="PTHR30385">
    <property type="entry name" value="SIGMA FACTOR F FLAGELLAR"/>
    <property type="match status" value="1"/>
</dbReference>
<dbReference type="InterPro" id="IPR007627">
    <property type="entry name" value="RNA_pol_sigma70_r2"/>
</dbReference>
<feature type="domain" description="RNA polymerase sigma-70 region 3" evidence="6">
    <location>
        <begin position="173"/>
        <end position="213"/>
    </location>
</feature>
<gene>
    <name evidence="9" type="ORF">HF519_14270</name>
</gene>
<dbReference type="NCBIfam" id="TIGR02980">
    <property type="entry name" value="SigBFG"/>
    <property type="match status" value="1"/>
</dbReference>
<feature type="compositionally biased region" description="Basic and acidic residues" evidence="5">
    <location>
        <begin position="12"/>
        <end position="24"/>
    </location>
</feature>
<name>A0A848DJI4_9PSEU</name>
<keyword evidence="1" id="KW-0805">Transcription regulation</keyword>
<dbReference type="SUPFAM" id="SSF88946">
    <property type="entry name" value="Sigma2 domain of RNA polymerase sigma factors"/>
    <property type="match status" value="1"/>
</dbReference>
<dbReference type="AlphaFoldDB" id="A0A848DJI4"/>
<dbReference type="Gene3D" id="1.20.120.1810">
    <property type="match status" value="1"/>
</dbReference>
<dbReference type="CDD" id="cd06171">
    <property type="entry name" value="Sigma70_r4"/>
    <property type="match status" value="1"/>
</dbReference>
<dbReference type="InterPro" id="IPR014322">
    <property type="entry name" value="RNA_pol_sigma-B/F/G"/>
</dbReference>
<evidence type="ECO:0000256" key="5">
    <source>
        <dbReference type="SAM" id="MobiDB-lite"/>
    </source>
</evidence>
<dbReference type="NCBIfam" id="TIGR02937">
    <property type="entry name" value="sigma70-ECF"/>
    <property type="match status" value="1"/>
</dbReference>
<dbReference type="InterPro" id="IPR007630">
    <property type="entry name" value="RNA_pol_sigma70_r4"/>
</dbReference>
<feature type="region of interest" description="Disordered" evidence="5">
    <location>
        <begin position="1"/>
        <end position="50"/>
    </location>
</feature>
<dbReference type="InterPro" id="IPR013324">
    <property type="entry name" value="RNA_pol_sigma_r3/r4-like"/>
</dbReference>
<dbReference type="RefSeq" id="WP_169413421.1">
    <property type="nucleotide sequence ID" value="NZ_JAAXKZ010000046.1"/>
</dbReference>
<dbReference type="Gene3D" id="1.10.10.10">
    <property type="entry name" value="Winged helix-like DNA-binding domain superfamily/Winged helix DNA-binding domain"/>
    <property type="match status" value="2"/>
</dbReference>
<dbReference type="InterPro" id="IPR013325">
    <property type="entry name" value="RNA_pol_sigma_r2"/>
</dbReference>
<evidence type="ECO:0000313" key="10">
    <source>
        <dbReference type="Proteomes" id="UP000586918"/>
    </source>
</evidence>
<protein>
    <submittedName>
        <fullName evidence="9">SigB/SigF/SigG family RNA polymerase sigma factor</fullName>
    </submittedName>
</protein>
<reference evidence="9 10" key="1">
    <citation type="submission" date="2020-04" db="EMBL/GenBank/DDBJ databases">
        <authorList>
            <person name="Klaysubun C."/>
            <person name="Duangmal K."/>
            <person name="Lipun K."/>
        </authorList>
    </citation>
    <scope>NUCLEOTIDE SEQUENCE [LARGE SCALE GENOMIC DNA]</scope>
    <source>
        <strain evidence="9 10">DSM 45300</strain>
    </source>
</reference>
<evidence type="ECO:0000256" key="4">
    <source>
        <dbReference type="ARBA" id="ARBA00023163"/>
    </source>
</evidence>
<evidence type="ECO:0000256" key="3">
    <source>
        <dbReference type="ARBA" id="ARBA00023125"/>
    </source>
</evidence>
<evidence type="ECO:0000259" key="8">
    <source>
        <dbReference type="Pfam" id="PF04545"/>
    </source>
</evidence>
<dbReference type="Pfam" id="PF04539">
    <property type="entry name" value="Sigma70_r3"/>
    <property type="match status" value="1"/>
</dbReference>
<evidence type="ECO:0000259" key="7">
    <source>
        <dbReference type="Pfam" id="PF04542"/>
    </source>
</evidence>
<comment type="caution">
    <text evidence="9">The sequence shown here is derived from an EMBL/GenBank/DDBJ whole genome shotgun (WGS) entry which is preliminary data.</text>
</comment>
<dbReference type="Proteomes" id="UP000586918">
    <property type="component" value="Unassembled WGS sequence"/>
</dbReference>
<dbReference type="GO" id="GO:0006352">
    <property type="term" value="P:DNA-templated transcription initiation"/>
    <property type="evidence" value="ECO:0007669"/>
    <property type="project" value="InterPro"/>
</dbReference>
<keyword evidence="2" id="KW-0731">Sigma factor</keyword>
<dbReference type="InterPro" id="IPR007624">
    <property type="entry name" value="RNA_pol_sigma70_r3"/>
</dbReference>
<evidence type="ECO:0000256" key="1">
    <source>
        <dbReference type="ARBA" id="ARBA00023015"/>
    </source>
</evidence>
<dbReference type="PRINTS" id="PR00046">
    <property type="entry name" value="SIGMA70FCT"/>
</dbReference>